<dbReference type="AlphaFoldDB" id="A0A0E9S1H8"/>
<dbReference type="EMBL" id="GBXM01074214">
    <property type="protein sequence ID" value="JAH34363.1"/>
    <property type="molecule type" value="Transcribed_RNA"/>
</dbReference>
<accession>A0A0E9S1H8</accession>
<organism evidence="1">
    <name type="scientific">Anguilla anguilla</name>
    <name type="common">European freshwater eel</name>
    <name type="synonym">Muraena anguilla</name>
    <dbReference type="NCBI Taxonomy" id="7936"/>
    <lineage>
        <taxon>Eukaryota</taxon>
        <taxon>Metazoa</taxon>
        <taxon>Chordata</taxon>
        <taxon>Craniata</taxon>
        <taxon>Vertebrata</taxon>
        <taxon>Euteleostomi</taxon>
        <taxon>Actinopterygii</taxon>
        <taxon>Neopterygii</taxon>
        <taxon>Teleostei</taxon>
        <taxon>Anguilliformes</taxon>
        <taxon>Anguillidae</taxon>
        <taxon>Anguilla</taxon>
    </lineage>
</organism>
<sequence length="38" mass="4174">MFKMAVVLTTGVIRYPIRAKMASSHWSTRPIKLVVGGA</sequence>
<dbReference type="EMBL" id="GBXM01060742">
    <property type="protein sequence ID" value="JAH47835.1"/>
    <property type="molecule type" value="Transcribed_RNA"/>
</dbReference>
<evidence type="ECO:0000313" key="1">
    <source>
        <dbReference type="EMBL" id="JAH34363.1"/>
    </source>
</evidence>
<name>A0A0E9S1H8_ANGAN</name>
<reference evidence="1" key="2">
    <citation type="journal article" date="2015" name="Fish Shellfish Immunol.">
        <title>Early steps in the European eel (Anguilla anguilla)-Vibrio vulnificus interaction in the gills: Role of the RtxA13 toxin.</title>
        <authorList>
            <person name="Callol A."/>
            <person name="Pajuelo D."/>
            <person name="Ebbesson L."/>
            <person name="Teles M."/>
            <person name="MacKenzie S."/>
            <person name="Amaro C."/>
        </authorList>
    </citation>
    <scope>NUCLEOTIDE SEQUENCE</scope>
</reference>
<proteinExistence type="predicted"/>
<reference evidence="1" key="1">
    <citation type="submission" date="2014-11" db="EMBL/GenBank/DDBJ databases">
        <authorList>
            <person name="Amaro Gonzalez C."/>
        </authorList>
    </citation>
    <scope>NUCLEOTIDE SEQUENCE</scope>
</reference>
<protein>
    <submittedName>
        <fullName evidence="1">Uncharacterized protein</fullName>
    </submittedName>
</protein>